<evidence type="ECO:0000256" key="1">
    <source>
        <dbReference type="SAM" id="Phobius"/>
    </source>
</evidence>
<dbReference type="AlphaFoldDB" id="A0A7X0ZIJ0"/>
<evidence type="ECO:0008006" key="6">
    <source>
        <dbReference type="Google" id="ProtNLM"/>
    </source>
</evidence>
<dbReference type="RefSeq" id="WP_185319558.1">
    <property type="nucleotide sequence ID" value="NZ_JAARPH010000003.1"/>
</dbReference>
<gene>
    <name evidence="2" type="ORF">HB839_10335</name>
    <name evidence="3" type="ORF">HCB47_10080</name>
</gene>
<evidence type="ECO:0000313" key="4">
    <source>
        <dbReference type="Proteomes" id="UP000518829"/>
    </source>
</evidence>
<dbReference type="Proteomes" id="UP000558070">
    <property type="component" value="Unassembled WGS sequence"/>
</dbReference>
<dbReference type="Proteomes" id="UP000518829">
    <property type="component" value="Unassembled WGS sequence"/>
</dbReference>
<evidence type="ECO:0000313" key="5">
    <source>
        <dbReference type="Proteomes" id="UP000558070"/>
    </source>
</evidence>
<name>A0A7X0ZIJ0_9LIST</name>
<sequence length="122" mass="14331">MKIKKWLIVILSVIVICAVVFGIKWLLYRDNLVEMMQVDGILYIVTYEPAKQEDALEKIGEIEHRIRHYQIPDEDFTSNYLSEGTEIYKAKNGDEFPMTILFKEHGEYFIASKTTEQPNQQQ</sequence>
<keyword evidence="4" id="KW-1185">Reference proteome</keyword>
<reference evidence="4 5" key="1">
    <citation type="submission" date="2020-03" db="EMBL/GenBank/DDBJ databases">
        <title>Soil Listeria distribution.</title>
        <authorList>
            <person name="Liao J."/>
            <person name="Wiedmann M."/>
        </authorList>
    </citation>
    <scope>NUCLEOTIDE SEQUENCE [LARGE SCALE GENOMIC DNA]</scope>
    <source>
        <strain evidence="3 5">FSL L7-0072</strain>
        <strain evidence="2 4">FSL L7-1699</strain>
    </source>
</reference>
<feature type="transmembrane region" description="Helical" evidence="1">
    <location>
        <begin position="6"/>
        <end position="27"/>
    </location>
</feature>
<protein>
    <recommendedName>
        <fullName evidence="6">DUF3139 domain-containing protein</fullName>
    </recommendedName>
</protein>
<keyword evidence="1" id="KW-1133">Transmembrane helix</keyword>
<accession>A0A7X0ZIJ0</accession>
<keyword evidence="1" id="KW-0472">Membrane</keyword>
<comment type="caution">
    <text evidence="3">The sequence shown here is derived from an EMBL/GenBank/DDBJ whole genome shotgun (WGS) entry which is preliminary data.</text>
</comment>
<evidence type="ECO:0000313" key="3">
    <source>
        <dbReference type="EMBL" id="MBC2287962.1"/>
    </source>
</evidence>
<proteinExistence type="predicted"/>
<dbReference type="EMBL" id="JAARPH010000003">
    <property type="protein sequence ID" value="MBC1375922.1"/>
    <property type="molecule type" value="Genomic_DNA"/>
</dbReference>
<dbReference type="EMBL" id="JAARZO010000003">
    <property type="protein sequence ID" value="MBC2287962.1"/>
    <property type="molecule type" value="Genomic_DNA"/>
</dbReference>
<evidence type="ECO:0000313" key="2">
    <source>
        <dbReference type="EMBL" id="MBC1375922.1"/>
    </source>
</evidence>
<organism evidence="3 5">
    <name type="scientific">Listeria farberi</name>
    <dbReference type="NCBI Taxonomy" id="2713500"/>
    <lineage>
        <taxon>Bacteria</taxon>
        <taxon>Bacillati</taxon>
        <taxon>Bacillota</taxon>
        <taxon>Bacilli</taxon>
        <taxon>Bacillales</taxon>
        <taxon>Listeriaceae</taxon>
        <taxon>Listeria</taxon>
    </lineage>
</organism>
<keyword evidence="1" id="KW-0812">Transmembrane</keyword>